<evidence type="ECO:0000256" key="1">
    <source>
        <dbReference type="ARBA" id="ARBA00022723"/>
    </source>
</evidence>
<dbReference type="Gene3D" id="1.10.1410.40">
    <property type="match status" value="1"/>
</dbReference>
<keyword evidence="3" id="KW-0862">Zinc</keyword>
<dbReference type="GO" id="GO:0003727">
    <property type="term" value="F:single-stranded RNA binding"/>
    <property type="evidence" value="ECO:0007669"/>
    <property type="project" value="TreeGrafter"/>
</dbReference>
<evidence type="ECO:0000256" key="2">
    <source>
        <dbReference type="ARBA" id="ARBA00022771"/>
    </source>
</evidence>
<feature type="region of interest" description="Disordered" evidence="4">
    <location>
        <begin position="479"/>
        <end position="519"/>
    </location>
</feature>
<feature type="region of interest" description="Disordered" evidence="4">
    <location>
        <begin position="77"/>
        <end position="98"/>
    </location>
</feature>
<name>A0A8J2RJH6_9CRUS</name>
<feature type="compositionally biased region" description="Low complexity" evidence="4">
    <location>
        <begin position="618"/>
        <end position="634"/>
    </location>
</feature>
<dbReference type="PROSITE" id="PS51703">
    <property type="entry name" value="DZF"/>
    <property type="match status" value="1"/>
</dbReference>
<dbReference type="InterPro" id="IPR006561">
    <property type="entry name" value="DZF_dom"/>
</dbReference>
<evidence type="ECO:0000313" key="7">
    <source>
        <dbReference type="Proteomes" id="UP000789390"/>
    </source>
</evidence>
<dbReference type="InterPro" id="IPR013087">
    <property type="entry name" value="Znf_C2H2_type"/>
</dbReference>
<dbReference type="GO" id="GO:0008270">
    <property type="term" value="F:zinc ion binding"/>
    <property type="evidence" value="ECO:0007669"/>
    <property type="project" value="UniProtKB-KW"/>
</dbReference>
<dbReference type="SMART" id="SM00355">
    <property type="entry name" value="ZnF_C2H2"/>
    <property type="match status" value="3"/>
</dbReference>
<feature type="compositionally biased region" description="Low complexity" evidence="4">
    <location>
        <begin position="275"/>
        <end position="285"/>
    </location>
</feature>
<dbReference type="SMART" id="SM00572">
    <property type="entry name" value="DZF"/>
    <property type="match status" value="1"/>
</dbReference>
<dbReference type="SMART" id="SM00451">
    <property type="entry name" value="ZnF_U1"/>
    <property type="match status" value="3"/>
</dbReference>
<dbReference type="Proteomes" id="UP000789390">
    <property type="component" value="Unassembled WGS sequence"/>
</dbReference>
<dbReference type="EMBL" id="CAKKLH010000068">
    <property type="protein sequence ID" value="CAH0101955.1"/>
    <property type="molecule type" value="Genomic_DNA"/>
</dbReference>
<evidence type="ECO:0000256" key="3">
    <source>
        <dbReference type="ARBA" id="ARBA00022833"/>
    </source>
</evidence>
<dbReference type="FunFam" id="3.30.160.60:FF:000210">
    <property type="entry name" value="Zinc finger RNA-binding protein 2"/>
    <property type="match status" value="1"/>
</dbReference>
<dbReference type="OrthoDB" id="8898434at2759"/>
<dbReference type="InterPro" id="IPR049401">
    <property type="entry name" value="DZF_dom_N"/>
</dbReference>
<feature type="region of interest" description="Disordered" evidence="4">
    <location>
        <begin position="21"/>
        <end position="46"/>
    </location>
</feature>
<feature type="region of interest" description="Disordered" evidence="4">
    <location>
        <begin position="965"/>
        <end position="1017"/>
    </location>
</feature>
<dbReference type="InterPro" id="IPR022755">
    <property type="entry name" value="Znf_C2H2_jaz"/>
</dbReference>
<keyword evidence="2" id="KW-0863">Zinc-finger</keyword>
<dbReference type="InterPro" id="IPR049402">
    <property type="entry name" value="DZF_dom_C"/>
</dbReference>
<protein>
    <recommendedName>
        <fullName evidence="5">DZF domain-containing protein</fullName>
    </recommendedName>
</protein>
<evidence type="ECO:0000259" key="5">
    <source>
        <dbReference type="PROSITE" id="PS51703"/>
    </source>
</evidence>
<evidence type="ECO:0000256" key="4">
    <source>
        <dbReference type="SAM" id="MobiDB-lite"/>
    </source>
</evidence>
<keyword evidence="7" id="KW-1185">Reference proteome</keyword>
<feature type="region of interest" description="Disordered" evidence="4">
    <location>
        <begin position="608"/>
        <end position="634"/>
    </location>
</feature>
<feature type="compositionally biased region" description="Low complexity" evidence="4">
    <location>
        <begin position="22"/>
        <end position="44"/>
    </location>
</feature>
<dbReference type="Pfam" id="PF12874">
    <property type="entry name" value="zf-met"/>
    <property type="match status" value="2"/>
</dbReference>
<dbReference type="Pfam" id="PF20965">
    <property type="entry name" value="DZF_C"/>
    <property type="match status" value="1"/>
</dbReference>
<organism evidence="6 7">
    <name type="scientific">Daphnia galeata</name>
    <dbReference type="NCBI Taxonomy" id="27404"/>
    <lineage>
        <taxon>Eukaryota</taxon>
        <taxon>Metazoa</taxon>
        <taxon>Ecdysozoa</taxon>
        <taxon>Arthropoda</taxon>
        <taxon>Crustacea</taxon>
        <taxon>Branchiopoda</taxon>
        <taxon>Diplostraca</taxon>
        <taxon>Cladocera</taxon>
        <taxon>Anomopoda</taxon>
        <taxon>Daphniidae</taxon>
        <taxon>Daphnia</taxon>
    </lineage>
</organism>
<dbReference type="FunFam" id="1.10.1410.40:FF:000001">
    <property type="entry name" value="interleukin enhancer-binding factor 3 isoform X1"/>
    <property type="match status" value="1"/>
</dbReference>
<dbReference type="InterPro" id="IPR036236">
    <property type="entry name" value="Znf_C2H2_sf"/>
</dbReference>
<reference evidence="6" key="1">
    <citation type="submission" date="2021-11" db="EMBL/GenBank/DDBJ databases">
        <authorList>
            <person name="Schell T."/>
        </authorList>
    </citation>
    <scope>NUCLEOTIDE SEQUENCE</scope>
    <source>
        <strain evidence="6">M5</strain>
    </source>
</reference>
<comment type="caution">
    <text evidence="6">The sequence shown here is derived from an EMBL/GenBank/DDBJ whole genome shotgun (WGS) entry which is preliminary data.</text>
</comment>
<proteinExistence type="predicted"/>
<accession>A0A8J2RJH6</accession>
<feature type="compositionally biased region" description="Gly residues" evidence="4">
    <location>
        <begin position="126"/>
        <end position="155"/>
    </location>
</feature>
<dbReference type="Pfam" id="PF07528">
    <property type="entry name" value="DZF_N"/>
    <property type="match status" value="1"/>
</dbReference>
<dbReference type="Gene3D" id="3.30.160.60">
    <property type="entry name" value="Classic Zinc Finger"/>
    <property type="match status" value="2"/>
</dbReference>
<dbReference type="PANTHER" id="PTHR45762">
    <property type="entry name" value="ZINC FINGER RNA-BINDING PROTEIN"/>
    <property type="match status" value="1"/>
</dbReference>
<dbReference type="PANTHER" id="PTHR45762:SF3">
    <property type="entry name" value="ZINC-FINGER PROTEIN AT 72D, ISOFORM B"/>
    <property type="match status" value="1"/>
</dbReference>
<dbReference type="PROSITE" id="PS00028">
    <property type="entry name" value="ZINC_FINGER_C2H2_1"/>
    <property type="match status" value="1"/>
</dbReference>
<feature type="region of interest" description="Disordered" evidence="4">
    <location>
        <begin position="118"/>
        <end position="158"/>
    </location>
</feature>
<dbReference type="FunFam" id="3.30.160.60:FF:002080">
    <property type="entry name" value="Zinc finger RNA-binding protein"/>
    <property type="match status" value="1"/>
</dbReference>
<gene>
    <name evidence="6" type="ORF">DGAL_LOCUS4328</name>
</gene>
<keyword evidence="1" id="KW-0479">Metal-binding</keyword>
<dbReference type="InterPro" id="IPR043519">
    <property type="entry name" value="NT_sf"/>
</dbReference>
<feature type="domain" description="DZF" evidence="5">
    <location>
        <begin position="546"/>
        <end position="993"/>
    </location>
</feature>
<dbReference type="SUPFAM" id="SSF57667">
    <property type="entry name" value="beta-beta-alpha zinc fingers"/>
    <property type="match status" value="3"/>
</dbReference>
<dbReference type="GO" id="GO:0071011">
    <property type="term" value="C:precatalytic spliceosome"/>
    <property type="evidence" value="ECO:0007669"/>
    <property type="project" value="TreeGrafter"/>
</dbReference>
<feature type="compositionally biased region" description="Low complexity" evidence="4">
    <location>
        <begin position="88"/>
        <end position="97"/>
    </location>
</feature>
<dbReference type="AlphaFoldDB" id="A0A8J2RJH6"/>
<dbReference type="Pfam" id="PF12171">
    <property type="entry name" value="zf-C2H2_jaz"/>
    <property type="match status" value="1"/>
</dbReference>
<dbReference type="InterPro" id="IPR003604">
    <property type="entry name" value="Matrin/U1-like-C_Znf_C2H2"/>
</dbReference>
<feature type="compositionally biased region" description="Basic and acidic residues" evidence="4">
    <location>
        <begin position="1005"/>
        <end position="1017"/>
    </location>
</feature>
<dbReference type="GO" id="GO:0003725">
    <property type="term" value="F:double-stranded RNA binding"/>
    <property type="evidence" value="ECO:0007669"/>
    <property type="project" value="TreeGrafter"/>
</dbReference>
<feature type="compositionally biased region" description="Polar residues" evidence="4">
    <location>
        <begin position="965"/>
        <end position="979"/>
    </location>
</feature>
<evidence type="ECO:0000313" key="6">
    <source>
        <dbReference type="EMBL" id="CAH0101955.1"/>
    </source>
</evidence>
<feature type="region of interest" description="Disordered" evidence="4">
    <location>
        <begin position="260"/>
        <end position="285"/>
    </location>
</feature>
<dbReference type="Gene3D" id="3.30.460.10">
    <property type="entry name" value="Beta Polymerase, domain 2"/>
    <property type="match status" value="1"/>
</dbReference>
<sequence>MAGNPYYNFIPAGNQQAAGTQAYGASAGPSPGYSAGGHSAPAAGQTSYDTAHTAYPNTAAFAAGYYGFPAKSNYEPSKNYFPGPPGPGKQDGQGIPPAHYQGYEAAFFNAAHAYLHHQSGPKAPQMGGGGGGQMSGNKSGHGGGGGGGGGQGGPKTRGRYFAGGFNQRWTSSSAQQLHYCEVCKISCASPQTYKDHLDGQKHKKKEAAVRTGLPMVPTPRTGAALHCELCNVTCTSSDAYAAHIRGTKHQKVVKLHTKLGKPIPPAEPQLIHSKPGATGTTAATPATSAVAVTTTPAATITTTTTAPTTAAPAPAPTVPAATVVKVVAGTPKINFLGGNYLNTLAGPKANGSESEVPVAVPVAAATTTATVTAIQTVKKEAEVPMTAAAATETAQAVVAQWEEEKVIQPVGQDYVEELRGGDGKITGFNCRLCDCRFNDVNAKDMHLKGRRHRLMYKKKVDPNLVVEAKGWPALRQKNKTMPGWQERRKPNEGGWEGGENYEEMPQAPSAIEDGNQPRPPAYWASPSRGGIGRHGGLSMGLPPPPQYFPSGSMPMGLPNPAMRKPESNDDRHVMAKHAEIYPSETELEAIQILVSYVERSLKLVSDQLTHQPEETTKTSETTPQSSTLAQSPVAATSPAVVPTTAVSQALATANLVPPAVAATATPSPAVAAATTAASNGPAQPQRMLKGVMRVGLLAKGLLLKGDRTVQLVVLCSQPPTYQLLDRVAQALPAHLSVVAPSITFNVETLPNEAVVMVKSVQGHGLSGDILVKVSLTSPVVREEQLAAAAATAGATNGSALSGNDVDMNDAAAIREGRLNTKDCLHSLALLRRAKWFQARANTLQNCVLVIRVMRDFCMRSPVWSNLELWAIELIVERATFSVGTPLSPGDALRRVFETLSAGILLSNNDGWGPGIGDPCEKDAIDVCSNLQVQEREDMTSSAQLALRQIAFRQIFKVLGMPKPLSSGSRSFNKASTSAGGPSPGKKRPRENSTSDAVSPEGEVPTDLKKEKIEGQDA</sequence>